<accession>A0A330HHU0</accession>
<evidence type="ECO:0000256" key="3">
    <source>
        <dbReference type="PROSITE-ProRule" id="PRU00339"/>
    </source>
</evidence>
<dbReference type="AlphaFoldDB" id="A0A330HHU0"/>
<reference evidence="4 5" key="1">
    <citation type="submission" date="2018-07" db="EMBL/GenBank/DDBJ databases">
        <title>Diversity of Mesorhizobium strains in Brazil.</title>
        <authorList>
            <person name="Helene L.C.F."/>
            <person name="Dall'Agnol R."/>
            <person name="Delamuta J.R.M."/>
            <person name="Hungria M."/>
        </authorList>
    </citation>
    <scope>NUCLEOTIDE SEQUENCE [LARGE SCALE GENOMIC DNA]</scope>
    <source>
        <strain evidence="4 5">AC99b</strain>
    </source>
</reference>
<protein>
    <submittedName>
        <fullName evidence="4">Uncharacterized protein</fullName>
    </submittedName>
</protein>
<dbReference type="PANTHER" id="PTHR44227:SF3">
    <property type="entry name" value="PROTEIN O-MANNOSYL-TRANSFERASE TMTC4"/>
    <property type="match status" value="1"/>
</dbReference>
<dbReference type="EMBL" id="QMBP01000016">
    <property type="protein sequence ID" value="RAZ87082.1"/>
    <property type="molecule type" value="Genomic_DNA"/>
</dbReference>
<comment type="caution">
    <text evidence="4">The sequence shown here is derived from an EMBL/GenBank/DDBJ whole genome shotgun (WGS) entry which is preliminary data.</text>
</comment>
<evidence type="ECO:0000256" key="2">
    <source>
        <dbReference type="ARBA" id="ARBA00022803"/>
    </source>
</evidence>
<dbReference type="PROSITE" id="PS50293">
    <property type="entry name" value="TPR_REGION"/>
    <property type="match status" value="1"/>
</dbReference>
<dbReference type="PANTHER" id="PTHR44227">
    <property type="match status" value="1"/>
</dbReference>
<keyword evidence="1" id="KW-0677">Repeat</keyword>
<proteinExistence type="predicted"/>
<name>A0A330HHU0_9HYPH</name>
<feature type="repeat" description="TPR" evidence="3">
    <location>
        <begin position="177"/>
        <end position="210"/>
    </location>
</feature>
<gene>
    <name evidence="4" type="ORF">DPM33_27015</name>
</gene>
<dbReference type="InterPro" id="IPR052346">
    <property type="entry name" value="O-mannosyl-transferase_TMTC"/>
</dbReference>
<sequence>MTSTGQVGSEDLVRRAVAAFNSGDHAQAMALCELGLKRHPGDAALCHLLAAVSFAKADLPAARARIEASLAARPDNVAALILAGRIARAEGRFEAALQVLDRAASQSSRVEIHLERARIFDQAGDATAAEAAWTRVLQGDPKSVEAMARLGRLAWQRSAPAEAEGFLERAVAGGGHPAQWFDLGLVRQDMRRFEAAAEAYRHVLAMSPDAAEAAVNLGVVLQETGDLDAAMAAYSQAYRLSPSTFGIIAMALTSAPSGGLWLDEDALRRLLARGASAPGAEPLAVDARR</sequence>
<dbReference type="Pfam" id="PF13432">
    <property type="entry name" value="TPR_16"/>
    <property type="match status" value="3"/>
</dbReference>
<dbReference type="SUPFAM" id="SSF48452">
    <property type="entry name" value="TPR-like"/>
    <property type="match status" value="1"/>
</dbReference>
<dbReference type="InterPro" id="IPR011990">
    <property type="entry name" value="TPR-like_helical_dom_sf"/>
</dbReference>
<dbReference type="Proteomes" id="UP000251558">
    <property type="component" value="Unassembled WGS sequence"/>
</dbReference>
<dbReference type="Gene3D" id="1.25.40.10">
    <property type="entry name" value="Tetratricopeptide repeat domain"/>
    <property type="match status" value="2"/>
</dbReference>
<evidence type="ECO:0000313" key="4">
    <source>
        <dbReference type="EMBL" id="RAZ87082.1"/>
    </source>
</evidence>
<dbReference type="PROSITE" id="PS50005">
    <property type="entry name" value="TPR"/>
    <property type="match status" value="2"/>
</dbReference>
<evidence type="ECO:0000256" key="1">
    <source>
        <dbReference type="ARBA" id="ARBA00022737"/>
    </source>
</evidence>
<evidence type="ECO:0000313" key="5">
    <source>
        <dbReference type="Proteomes" id="UP000251558"/>
    </source>
</evidence>
<dbReference type="SMART" id="SM00028">
    <property type="entry name" value="TPR"/>
    <property type="match status" value="5"/>
</dbReference>
<dbReference type="InterPro" id="IPR019734">
    <property type="entry name" value="TPR_rpt"/>
</dbReference>
<feature type="repeat" description="TPR" evidence="3">
    <location>
        <begin position="211"/>
        <end position="244"/>
    </location>
</feature>
<keyword evidence="5" id="KW-1185">Reference proteome</keyword>
<organism evidence="4 5">
    <name type="scientific">Mesorhizobium hawassense</name>
    <dbReference type="NCBI Taxonomy" id="1209954"/>
    <lineage>
        <taxon>Bacteria</taxon>
        <taxon>Pseudomonadati</taxon>
        <taxon>Pseudomonadota</taxon>
        <taxon>Alphaproteobacteria</taxon>
        <taxon>Hyphomicrobiales</taxon>
        <taxon>Phyllobacteriaceae</taxon>
        <taxon>Mesorhizobium</taxon>
    </lineage>
</organism>
<keyword evidence="2 3" id="KW-0802">TPR repeat</keyword>
<dbReference type="RefSeq" id="WP_112100530.1">
    <property type="nucleotide sequence ID" value="NZ_QMBP01000016.1"/>
</dbReference>
<dbReference type="OrthoDB" id="7300654at2"/>